<dbReference type="FunFam" id="3.30.40.10:FF:000383">
    <property type="entry name" value="RING/U-box superfamily protein"/>
    <property type="match status" value="1"/>
</dbReference>
<reference evidence="4" key="1">
    <citation type="submission" date="2016-03" db="EMBL/GenBank/DDBJ databases">
        <title>Mechanisms controlling the formation of the plant cell surface in tip-growing cells are functionally conserved among land plants.</title>
        <authorList>
            <person name="Honkanen S."/>
            <person name="Jones V.A."/>
            <person name="Morieri G."/>
            <person name="Champion C."/>
            <person name="Hetherington A.J."/>
            <person name="Kelly S."/>
            <person name="Saint-Marcoux D."/>
            <person name="Proust H."/>
            <person name="Prescott H."/>
            <person name="Dolan L."/>
        </authorList>
    </citation>
    <scope>NUCLEOTIDE SEQUENCE [LARGE SCALE GENOMIC DNA]</scope>
    <source>
        <tissue evidence="4">Whole gametophyte</tissue>
    </source>
</reference>
<feature type="domain" description="RING-type" evidence="3">
    <location>
        <begin position="377"/>
        <end position="419"/>
    </location>
</feature>
<name>A0A176WI41_MARPO</name>
<evidence type="ECO:0000313" key="5">
    <source>
        <dbReference type="Proteomes" id="UP000077202"/>
    </source>
</evidence>
<dbReference type="SUPFAM" id="SSF57850">
    <property type="entry name" value="RING/U-box"/>
    <property type="match status" value="1"/>
</dbReference>
<dbReference type="GO" id="GO:0008270">
    <property type="term" value="F:zinc ion binding"/>
    <property type="evidence" value="ECO:0007669"/>
    <property type="project" value="UniProtKB-KW"/>
</dbReference>
<dbReference type="InterPro" id="IPR001841">
    <property type="entry name" value="Znf_RING"/>
</dbReference>
<evidence type="ECO:0000256" key="1">
    <source>
        <dbReference type="PROSITE-ProRule" id="PRU00175"/>
    </source>
</evidence>
<dbReference type="GO" id="GO:0016567">
    <property type="term" value="P:protein ubiquitination"/>
    <property type="evidence" value="ECO:0007669"/>
    <property type="project" value="TreeGrafter"/>
</dbReference>
<dbReference type="InterPro" id="IPR039780">
    <property type="entry name" value="Mot2"/>
</dbReference>
<evidence type="ECO:0000259" key="3">
    <source>
        <dbReference type="PROSITE" id="PS50089"/>
    </source>
</evidence>
<feature type="region of interest" description="Disordered" evidence="2">
    <location>
        <begin position="16"/>
        <end position="37"/>
    </location>
</feature>
<dbReference type="PANTHER" id="PTHR12603:SF0">
    <property type="entry name" value="CCR4-NOT TRANSCRIPTION COMPLEX SUBUNIT 4"/>
    <property type="match status" value="1"/>
</dbReference>
<sequence length="440" mass="48069">MVIRIGTAEAVLLLSRNHPRGKHEDQDGNDDLGLKSNVEGSPRIYDVKGFSMKSNDPVASDSLDLEQICTEADENGAESSSGKQLVVSKSPVKQIMSIRWDGSKNLQPPDLNRLKDQCKDKDLRFHGIAQDDDTVEVQGKSLMHKCCLTDRKTSTNTVHLIPLNSSLESKGLETGRKGTVVLTDERTDRMNLRSRPEVEISVPIDLKQDRGIPCRACSEGDFSPTQSTSSSASSGYTGSSSGENGGSHSHDAEDDWEAVADAIYMQGAACKSGDAHKPLHVEKDMSIEKKGVCSGTTDLQKGALKPEYKYKAGMLGGRMRGMGGRAWRPDDAARPPTLPRLSKQHSFPLQATPSTWGCDQRLHGSNLWGPPPAPLYCPICTEELDMTDSSFVPCSCGFRLCLFCHHRIAAEDGRCPGCRKTYNTDVAMKLSRSSSVWLRV</sequence>
<evidence type="ECO:0000256" key="2">
    <source>
        <dbReference type="SAM" id="MobiDB-lite"/>
    </source>
</evidence>
<keyword evidence="5" id="KW-1185">Reference proteome</keyword>
<dbReference type="GO" id="GO:0030014">
    <property type="term" value="C:CCR4-NOT complex"/>
    <property type="evidence" value="ECO:0007669"/>
    <property type="project" value="InterPro"/>
</dbReference>
<dbReference type="Proteomes" id="UP000077202">
    <property type="component" value="Unassembled WGS sequence"/>
</dbReference>
<dbReference type="AlphaFoldDB" id="A0A176WI41"/>
<dbReference type="GO" id="GO:0004842">
    <property type="term" value="F:ubiquitin-protein transferase activity"/>
    <property type="evidence" value="ECO:0007669"/>
    <property type="project" value="InterPro"/>
</dbReference>
<keyword evidence="1" id="KW-0863">Zinc-finger</keyword>
<gene>
    <name evidence="4" type="ORF">AXG93_512s1020</name>
</gene>
<dbReference type="EMBL" id="LVLJ01000740">
    <property type="protein sequence ID" value="OAE32749.1"/>
    <property type="molecule type" value="Genomic_DNA"/>
</dbReference>
<dbReference type="InterPro" id="IPR013083">
    <property type="entry name" value="Znf_RING/FYVE/PHD"/>
</dbReference>
<accession>A0A176WI41</accession>
<dbReference type="InterPro" id="IPR039515">
    <property type="entry name" value="NOT4_mRING-HC-C4C4"/>
</dbReference>
<protein>
    <recommendedName>
        <fullName evidence="3">RING-type domain-containing protein</fullName>
    </recommendedName>
</protein>
<dbReference type="PANTHER" id="PTHR12603">
    <property type="entry name" value="CCR4-NOT TRANSCRIPTION COMPLEX RELATED"/>
    <property type="match status" value="1"/>
</dbReference>
<evidence type="ECO:0000313" key="4">
    <source>
        <dbReference type="EMBL" id="OAE32749.1"/>
    </source>
</evidence>
<keyword evidence="1" id="KW-0479">Metal-binding</keyword>
<organism evidence="4 5">
    <name type="scientific">Marchantia polymorpha subsp. ruderalis</name>
    <dbReference type="NCBI Taxonomy" id="1480154"/>
    <lineage>
        <taxon>Eukaryota</taxon>
        <taxon>Viridiplantae</taxon>
        <taxon>Streptophyta</taxon>
        <taxon>Embryophyta</taxon>
        <taxon>Marchantiophyta</taxon>
        <taxon>Marchantiopsida</taxon>
        <taxon>Marchantiidae</taxon>
        <taxon>Marchantiales</taxon>
        <taxon>Marchantiaceae</taxon>
        <taxon>Marchantia</taxon>
    </lineage>
</organism>
<dbReference type="Pfam" id="PF14570">
    <property type="entry name" value="zf-RING_4"/>
    <property type="match status" value="1"/>
</dbReference>
<feature type="compositionally biased region" description="Low complexity" evidence="2">
    <location>
        <begin position="220"/>
        <end position="242"/>
    </location>
</feature>
<dbReference type="PROSITE" id="PS50089">
    <property type="entry name" value="ZF_RING_2"/>
    <property type="match status" value="1"/>
</dbReference>
<proteinExistence type="predicted"/>
<comment type="caution">
    <text evidence="4">The sequence shown here is derived from an EMBL/GenBank/DDBJ whole genome shotgun (WGS) entry which is preliminary data.</text>
</comment>
<dbReference type="CDD" id="cd16618">
    <property type="entry name" value="mRING-HC-C4C4_CNOT4"/>
    <property type="match status" value="1"/>
</dbReference>
<dbReference type="Gene3D" id="3.30.40.10">
    <property type="entry name" value="Zinc/RING finger domain, C3HC4 (zinc finger)"/>
    <property type="match status" value="1"/>
</dbReference>
<feature type="region of interest" description="Disordered" evidence="2">
    <location>
        <begin position="215"/>
        <end position="252"/>
    </location>
</feature>
<keyword evidence="1" id="KW-0862">Zinc</keyword>